<gene>
    <name evidence="1" type="ORF">X801_10852</name>
</gene>
<name>A0A1S8WG00_OPIVI</name>
<accession>A0A1S8WG00</accession>
<organism evidence="1 2">
    <name type="scientific">Opisthorchis viverrini</name>
    <name type="common">Southeast Asian liver fluke</name>
    <dbReference type="NCBI Taxonomy" id="6198"/>
    <lineage>
        <taxon>Eukaryota</taxon>
        <taxon>Metazoa</taxon>
        <taxon>Spiralia</taxon>
        <taxon>Lophotrochozoa</taxon>
        <taxon>Platyhelminthes</taxon>
        <taxon>Trematoda</taxon>
        <taxon>Digenea</taxon>
        <taxon>Opisthorchiida</taxon>
        <taxon>Opisthorchiata</taxon>
        <taxon>Opisthorchiidae</taxon>
        <taxon>Opisthorchis</taxon>
    </lineage>
</organism>
<feature type="non-terminal residue" evidence="1">
    <location>
        <position position="1"/>
    </location>
</feature>
<keyword evidence="2" id="KW-1185">Reference proteome</keyword>
<dbReference type="EMBL" id="KV907455">
    <property type="protein sequence ID" value="OON13375.1"/>
    <property type="molecule type" value="Genomic_DNA"/>
</dbReference>
<evidence type="ECO:0000313" key="1">
    <source>
        <dbReference type="EMBL" id="OON13375.1"/>
    </source>
</evidence>
<evidence type="ECO:0000313" key="2">
    <source>
        <dbReference type="Proteomes" id="UP000243686"/>
    </source>
</evidence>
<dbReference type="Proteomes" id="UP000243686">
    <property type="component" value="Unassembled WGS sequence"/>
</dbReference>
<protein>
    <submittedName>
        <fullName evidence="1">Uncharacterized protein</fullName>
    </submittedName>
</protein>
<dbReference type="AlphaFoldDB" id="A0A1S8WG00"/>
<proteinExistence type="predicted"/>
<sequence>ILEPIGSEFDSHGLKEVLQLTDALTTIDTLHSTLCSFDIHSPSTKVQPEESVSLHSMFRVTLAPSRFRFLESSFYSIQNKINITFEVTVINKWISVKRKLPEFHILNVVVSLVGPIRSIEIGIIQTTDQQYTGFDRIKVEIQYQCLIGRAE</sequence>
<feature type="non-terminal residue" evidence="1">
    <location>
        <position position="151"/>
    </location>
</feature>
<reference evidence="1 2" key="1">
    <citation type="submission" date="2015-03" db="EMBL/GenBank/DDBJ databases">
        <title>Draft genome of the nematode, Opisthorchis viverrini.</title>
        <authorList>
            <person name="Mitreva M."/>
        </authorList>
    </citation>
    <scope>NUCLEOTIDE SEQUENCE [LARGE SCALE GENOMIC DNA]</scope>
    <source>
        <strain evidence="1">Khon Kaen</strain>
    </source>
</reference>